<evidence type="ECO:0000313" key="1">
    <source>
        <dbReference type="EMBL" id="EFR02668.1"/>
    </source>
</evidence>
<dbReference type="AlphaFoldDB" id="E4UX81"/>
<dbReference type="InParanoid" id="E4UX81"/>
<protein>
    <submittedName>
        <fullName evidence="1">Uncharacterized protein</fullName>
    </submittedName>
</protein>
<dbReference type="EMBL" id="DS989825">
    <property type="protein sequence ID" value="EFR02668.1"/>
    <property type="molecule type" value="Genomic_DNA"/>
</dbReference>
<name>E4UX81_ARTGP</name>
<organism evidence="2">
    <name type="scientific">Arthroderma gypseum (strain ATCC MYA-4604 / CBS 118893)</name>
    <name type="common">Microsporum gypseum</name>
    <dbReference type="NCBI Taxonomy" id="535722"/>
    <lineage>
        <taxon>Eukaryota</taxon>
        <taxon>Fungi</taxon>
        <taxon>Dikarya</taxon>
        <taxon>Ascomycota</taxon>
        <taxon>Pezizomycotina</taxon>
        <taxon>Eurotiomycetes</taxon>
        <taxon>Eurotiomycetidae</taxon>
        <taxon>Onygenales</taxon>
        <taxon>Arthrodermataceae</taxon>
        <taxon>Nannizzia</taxon>
    </lineage>
</organism>
<dbReference type="GeneID" id="10028356"/>
<reference evidence="2" key="1">
    <citation type="journal article" date="2012" name="MBio">
        <title>Comparative genome analysis of Trichophyton rubrum and related dermatophytes reveals candidate genes involved in infection.</title>
        <authorList>
            <person name="Martinez D.A."/>
            <person name="Oliver B.G."/>
            <person name="Graeser Y."/>
            <person name="Goldberg J.M."/>
            <person name="Li W."/>
            <person name="Martinez-Rossi N.M."/>
            <person name="Monod M."/>
            <person name="Shelest E."/>
            <person name="Barton R.C."/>
            <person name="Birch E."/>
            <person name="Brakhage A.A."/>
            <person name="Chen Z."/>
            <person name="Gurr S.J."/>
            <person name="Heiman D."/>
            <person name="Heitman J."/>
            <person name="Kosti I."/>
            <person name="Rossi A."/>
            <person name="Saif S."/>
            <person name="Samalova M."/>
            <person name="Saunders C.W."/>
            <person name="Shea T."/>
            <person name="Summerbell R.C."/>
            <person name="Xu J."/>
            <person name="Young S."/>
            <person name="Zeng Q."/>
            <person name="Birren B.W."/>
            <person name="Cuomo C.A."/>
            <person name="White T.C."/>
        </authorList>
    </citation>
    <scope>NUCLEOTIDE SEQUENCE [LARGE SCALE GENOMIC DNA]</scope>
    <source>
        <strain evidence="2">ATCC MYA-4604 / CBS 118893</strain>
    </source>
</reference>
<proteinExistence type="predicted"/>
<keyword evidence="2" id="KW-1185">Reference proteome</keyword>
<dbReference type="Proteomes" id="UP000002669">
    <property type="component" value="Unassembled WGS sequence"/>
</dbReference>
<dbReference type="HOGENOM" id="CLU_2941296_0_0_1"/>
<dbReference type="RefSeq" id="XP_003173079.1">
    <property type="nucleotide sequence ID" value="XM_003173031.1"/>
</dbReference>
<accession>E4UX81</accession>
<gene>
    <name evidence="1" type="ORF">MGYG_05665</name>
</gene>
<evidence type="ECO:0000313" key="2">
    <source>
        <dbReference type="Proteomes" id="UP000002669"/>
    </source>
</evidence>
<dbReference type="VEuPathDB" id="FungiDB:MGYG_05665"/>
<sequence>MESISNRLLRLSERMQQWQHKDKLHSRLSISGQYSERLESACTLYSSPDKHGMDANQSSL</sequence>